<comment type="function">
    <text evidence="7">Topoisomerase IV is essential for chromosome segregation. It relaxes supercoiled DNA. Performs the decatenation events required during the replication of a circular DNA molecule.</text>
</comment>
<dbReference type="GO" id="GO:0003677">
    <property type="term" value="F:DNA binding"/>
    <property type="evidence" value="ECO:0007669"/>
    <property type="project" value="UniProtKB-UniRule"/>
</dbReference>
<dbReference type="NCBIfam" id="TIGR01062">
    <property type="entry name" value="parC_Gneg"/>
    <property type="match status" value="1"/>
</dbReference>
<name>A0A2K9MC60_9RHOB</name>
<evidence type="ECO:0000256" key="2">
    <source>
        <dbReference type="ARBA" id="ARBA00022475"/>
    </source>
</evidence>
<dbReference type="AlphaFoldDB" id="A0A2K9MC60"/>
<dbReference type="PANTHER" id="PTHR43493">
    <property type="entry name" value="DNA GYRASE/TOPOISOMERASE SUBUNIT A"/>
    <property type="match status" value="1"/>
</dbReference>
<dbReference type="InterPro" id="IPR005742">
    <property type="entry name" value="TopoIV_A_Gneg"/>
</dbReference>
<dbReference type="GO" id="GO:0005737">
    <property type="term" value="C:cytoplasm"/>
    <property type="evidence" value="ECO:0007669"/>
    <property type="project" value="TreeGrafter"/>
</dbReference>
<keyword evidence="3 7" id="KW-0799">Topoisomerase</keyword>
<keyword evidence="6 7" id="KW-0413">Isomerase</keyword>
<evidence type="ECO:0000259" key="9">
    <source>
        <dbReference type="PROSITE" id="PS52040"/>
    </source>
</evidence>
<sequence>MSDDPIPEPTENLSLEPLSRAIGERYLTYALSTIMNRALPDARDGLKPVHRRILYAMRELRLAPNGPFRKSAKISGDVMGNYHPHGDSAIYDAMARLAQDFAMRYPLVDGQGNFGNIDGDSPAAPRYTEARLASPGEALMVGLAEDSVEFRPNYDGTLTEPVVLPAAFPNLLCNGSSGIAVGMATNIPPHNLHEVVDACLHLIKTPDARDETLLNFVQGPDFPTGGVLVEDAETLREVYRTGRGSLRLRARWQQEDLGRGTWQIVVTEIPYQVQKSRLIERLAELIQTRKLPVLADVRDESAEDVRIVLEPRTRSVDPAQLMGALFKASDLEIRFGVNMNVLLDGRVPKVCSLKEMLRAFLDHRRDVLLRRSQFRLGKIASRLEVLDGYIIAFLNLDRVIEIIRYDDDPKAGLLAEDWAAPGDPAPVHLTEVQAEAILNMRLRALRRLEEIELRAERDALLAEQSELVALVADEGLQWTRIKEELREVRDRFGKSAPGGARRTDISARVDVQPLDMDSMIEREPVTVILSQMGWIRALKGHQPLDAEVKFRDGDGPFMSLHAETTDKLMLFGSNGRFYTLNAHELPGGRGLGEPVRLLVDLPNDAAIVDLFPWREGRKYLIASRPGDGFIVNAGDILAQTKSGKQVLNGEALLCRKVEGDHVACVGQNRKMLVFALSELPEMARGKGVRLQKFKDGGLSDAVCLTLAEGLRWRESGGRTRTEPDLTEWLGKRATAGRMAPRGFPRDNRFDPV</sequence>
<dbReference type="NCBIfam" id="NF004044">
    <property type="entry name" value="PRK05561.1"/>
    <property type="match status" value="1"/>
</dbReference>
<comment type="catalytic activity">
    <reaction evidence="1 7 8">
        <text>ATP-dependent breakage, passage and rejoining of double-stranded DNA.</text>
        <dbReference type="EC" id="5.6.2.2"/>
    </reaction>
</comment>
<dbReference type="Pfam" id="PF03989">
    <property type="entry name" value="DNA_gyraseA_C"/>
    <property type="match status" value="2"/>
</dbReference>
<dbReference type="InterPro" id="IPR013757">
    <property type="entry name" value="Topo_IIA_A_a_sf"/>
</dbReference>
<feature type="site" description="Interaction with DNA" evidence="7">
    <location>
        <position position="85"/>
    </location>
</feature>
<reference evidence="11" key="1">
    <citation type="submission" date="2017-12" db="EMBL/GenBank/DDBJ databases">
        <title>Genomic analysis of Paracoccus sp. CBA4604.</title>
        <authorList>
            <person name="Roh S.W."/>
            <person name="Kim J.Y."/>
            <person name="Kim J.S."/>
        </authorList>
    </citation>
    <scope>NUCLEOTIDE SEQUENCE [LARGE SCALE GENOMIC DNA]</scope>
    <source>
        <strain evidence="11">CBA4604</strain>
    </source>
</reference>
<dbReference type="Gene3D" id="3.30.1360.40">
    <property type="match status" value="1"/>
</dbReference>
<dbReference type="InterPro" id="IPR013760">
    <property type="entry name" value="Topo_IIA-like_dom_sf"/>
</dbReference>
<keyword evidence="11" id="KW-1185">Reference proteome</keyword>
<evidence type="ECO:0000256" key="6">
    <source>
        <dbReference type="ARBA" id="ARBA00023235"/>
    </source>
</evidence>
<feature type="domain" description="Topo IIA-type catalytic" evidence="9">
    <location>
        <begin position="39"/>
        <end position="514"/>
    </location>
</feature>
<dbReference type="Pfam" id="PF00521">
    <property type="entry name" value="DNA_topoisoIV"/>
    <property type="match status" value="1"/>
</dbReference>
<evidence type="ECO:0000256" key="7">
    <source>
        <dbReference type="HAMAP-Rule" id="MF_00936"/>
    </source>
</evidence>
<feature type="active site" description="O-(5'-phospho-DNA)-tyrosine intermediate" evidence="7 8">
    <location>
        <position position="127"/>
    </location>
</feature>
<dbReference type="InterPro" id="IPR035516">
    <property type="entry name" value="Gyrase/topoIV_suA_C"/>
</dbReference>
<evidence type="ECO:0000256" key="1">
    <source>
        <dbReference type="ARBA" id="ARBA00000185"/>
    </source>
</evidence>
<organism evidence="10 11">
    <name type="scientific">Paracoccus jeotgali</name>
    <dbReference type="NCBI Taxonomy" id="2065379"/>
    <lineage>
        <taxon>Bacteria</taxon>
        <taxon>Pseudomonadati</taxon>
        <taxon>Pseudomonadota</taxon>
        <taxon>Alphaproteobacteria</taxon>
        <taxon>Rhodobacterales</taxon>
        <taxon>Paracoccaceae</taxon>
        <taxon>Paracoccus</taxon>
    </lineage>
</organism>
<dbReference type="OrthoDB" id="9806486at2"/>
<feature type="site" description="Transition state stabilizer" evidence="7">
    <location>
        <position position="126"/>
    </location>
</feature>
<dbReference type="InterPro" id="IPR006691">
    <property type="entry name" value="GyrA/parC_rep"/>
</dbReference>
<dbReference type="Gene3D" id="1.10.268.10">
    <property type="entry name" value="Topoisomerase, domain 3"/>
    <property type="match status" value="1"/>
</dbReference>
<dbReference type="GO" id="GO:0003918">
    <property type="term" value="F:DNA topoisomerase type II (double strand cut, ATP-hydrolyzing) activity"/>
    <property type="evidence" value="ECO:0007669"/>
    <property type="project" value="UniProtKB-UniRule"/>
</dbReference>
<dbReference type="GO" id="GO:0005524">
    <property type="term" value="F:ATP binding"/>
    <property type="evidence" value="ECO:0007669"/>
    <property type="project" value="InterPro"/>
</dbReference>
<evidence type="ECO:0000256" key="8">
    <source>
        <dbReference type="PROSITE-ProRule" id="PRU01384"/>
    </source>
</evidence>
<dbReference type="EC" id="5.6.2.2" evidence="7"/>
<dbReference type="KEGG" id="paru:CYR75_02055"/>
<dbReference type="InterPro" id="IPR002205">
    <property type="entry name" value="Topo_IIA_dom_A"/>
</dbReference>
<evidence type="ECO:0000313" key="10">
    <source>
        <dbReference type="EMBL" id="AUM73237.1"/>
    </source>
</evidence>
<dbReference type="InterPro" id="IPR050220">
    <property type="entry name" value="Type_II_DNA_Topoisomerases"/>
</dbReference>
<keyword evidence="5 7" id="KW-0472">Membrane</keyword>
<dbReference type="GO" id="GO:0007059">
    <property type="term" value="P:chromosome segregation"/>
    <property type="evidence" value="ECO:0007669"/>
    <property type="project" value="UniProtKB-UniRule"/>
</dbReference>
<comment type="subcellular location">
    <subcellularLocation>
        <location evidence="7">Cell membrane</location>
        <topology evidence="7">Peripheral membrane protein</topology>
    </subcellularLocation>
</comment>
<evidence type="ECO:0000256" key="4">
    <source>
        <dbReference type="ARBA" id="ARBA00023125"/>
    </source>
</evidence>
<dbReference type="GO" id="GO:0005694">
    <property type="term" value="C:chromosome"/>
    <property type="evidence" value="ECO:0007669"/>
    <property type="project" value="InterPro"/>
</dbReference>
<dbReference type="SMART" id="SM00434">
    <property type="entry name" value="TOP4c"/>
    <property type="match status" value="1"/>
</dbReference>
<proteinExistence type="inferred from homology"/>
<evidence type="ECO:0000256" key="3">
    <source>
        <dbReference type="ARBA" id="ARBA00023029"/>
    </source>
</evidence>
<accession>A0A2K9MC60</accession>
<dbReference type="GO" id="GO:0006265">
    <property type="term" value="P:DNA topological change"/>
    <property type="evidence" value="ECO:0007669"/>
    <property type="project" value="UniProtKB-UniRule"/>
</dbReference>
<feature type="site" description="Interaction with DNA" evidence="7">
    <location>
        <position position="83"/>
    </location>
</feature>
<dbReference type="Gene3D" id="2.120.10.90">
    <property type="entry name" value="DNA gyrase/topoisomerase IV, subunit A, C-terminal"/>
    <property type="match status" value="1"/>
</dbReference>
<dbReference type="PANTHER" id="PTHR43493:SF1">
    <property type="entry name" value="DNA TOPOISOMERASE 4 SUBUNIT A"/>
    <property type="match status" value="1"/>
</dbReference>
<dbReference type="PROSITE" id="PS52040">
    <property type="entry name" value="TOPO_IIA"/>
    <property type="match status" value="1"/>
</dbReference>
<dbReference type="InterPro" id="IPR013758">
    <property type="entry name" value="Topo_IIA_A/C_ab"/>
</dbReference>
<dbReference type="RefSeq" id="WP_101498621.1">
    <property type="nucleotide sequence ID" value="NZ_CP025583.1"/>
</dbReference>
<dbReference type="GO" id="GO:0019897">
    <property type="term" value="C:extrinsic component of plasma membrane"/>
    <property type="evidence" value="ECO:0007669"/>
    <property type="project" value="UniProtKB-UniRule"/>
</dbReference>
<evidence type="ECO:0000256" key="5">
    <source>
        <dbReference type="ARBA" id="ARBA00023136"/>
    </source>
</evidence>
<dbReference type="Proteomes" id="UP000234882">
    <property type="component" value="Chromosome"/>
</dbReference>
<dbReference type="Gene3D" id="3.90.199.10">
    <property type="entry name" value="Topoisomerase II, domain 5"/>
    <property type="match status" value="1"/>
</dbReference>
<dbReference type="SUPFAM" id="SSF56719">
    <property type="entry name" value="Type II DNA topoisomerase"/>
    <property type="match status" value="1"/>
</dbReference>
<dbReference type="HAMAP" id="MF_00936">
    <property type="entry name" value="ParC_type1"/>
    <property type="match status" value="1"/>
</dbReference>
<comment type="similarity">
    <text evidence="7">Belongs to the type II topoisomerase GyrA/ParC subunit family. ParC type 1 subfamily.</text>
</comment>
<dbReference type="CDD" id="cd00187">
    <property type="entry name" value="TOP4c"/>
    <property type="match status" value="1"/>
</dbReference>
<evidence type="ECO:0000313" key="11">
    <source>
        <dbReference type="Proteomes" id="UP000234882"/>
    </source>
</evidence>
<keyword evidence="4 7" id="KW-0238">DNA-binding</keyword>
<dbReference type="SUPFAM" id="SSF101904">
    <property type="entry name" value="GyrA/ParC C-terminal domain-like"/>
    <property type="match status" value="1"/>
</dbReference>
<feature type="site" description="Interaction with DNA" evidence="7">
    <location>
        <position position="47"/>
    </location>
</feature>
<dbReference type="EMBL" id="CP025583">
    <property type="protein sequence ID" value="AUM73237.1"/>
    <property type="molecule type" value="Genomic_DNA"/>
</dbReference>
<dbReference type="GO" id="GO:0009330">
    <property type="term" value="C:DNA topoisomerase type II (double strand cut, ATP-hydrolyzing) complex"/>
    <property type="evidence" value="ECO:0007669"/>
    <property type="project" value="TreeGrafter"/>
</dbReference>
<comment type="subunit">
    <text evidence="7">Heterotetramer composed of ParC and ParE.</text>
</comment>
<gene>
    <name evidence="7 10" type="primary">parC</name>
    <name evidence="10" type="ORF">CYR75_02055</name>
</gene>
<keyword evidence="2 7" id="KW-1003">Cell membrane</keyword>
<protein>
    <recommendedName>
        <fullName evidence="7">DNA topoisomerase 4 subunit A</fullName>
        <ecNumber evidence="7">5.6.2.2</ecNumber>
    </recommendedName>
    <alternativeName>
        <fullName evidence="7">Topoisomerase IV subunit A</fullName>
    </alternativeName>
</protein>